<proteinExistence type="predicted"/>
<feature type="transmembrane region" description="Helical" evidence="2">
    <location>
        <begin position="53"/>
        <end position="73"/>
    </location>
</feature>
<dbReference type="AlphaFoldDB" id="A0A183CCV0"/>
<keyword evidence="3" id="KW-1185">Reference proteome</keyword>
<sequence length="186" mass="20694">MDNQSVAINKSQATTCSGSGSNEIGATNKYGPNDNKSGATCCCGSVSIEAGTIVVAIVLCVLYMVLVLLTFHLNNSYYTAYAIVYGVQARNPWLFVPYLILGVFDMIVRVLFILASLGCVFETPVYTEFEKFTRGYGVSGCFFFLVYFAVSFPLSVWFYSIIVRGFSALKEVERRRYRPTSEDRCD</sequence>
<keyword evidence="2" id="KW-0812">Transmembrane</keyword>
<protein>
    <submittedName>
        <fullName evidence="4">G_PROTEIN_RECEP_F1_2 domain-containing protein</fullName>
    </submittedName>
</protein>
<dbReference type="WBParaSite" id="GPLIN_001070200">
    <property type="protein sequence ID" value="GPLIN_001070200"/>
    <property type="gene ID" value="GPLIN_001070200"/>
</dbReference>
<reference evidence="3" key="1">
    <citation type="submission" date="2013-12" db="EMBL/GenBank/DDBJ databases">
        <authorList>
            <person name="Aslett M."/>
        </authorList>
    </citation>
    <scope>NUCLEOTIDE SEQUENCE [LARGE SCALE GENOMIC DNA]</scope>
    <source>
        <strain evidence="3">Lindley</strain>
    </source>
</reference>
<keyword evidence="2" id="KW-1133">Transmembrane helix</keyword>
<accession>A0A183CCV0</accession>
<evidence type="ECO:0000313" key="4">
    <source>
        <dbReference type="WBParaSite" id="GPLIN_001070200"/>
    </source>
</evidence>
<evidence type="ECO:0000313" key="3">
    <source>
        <dbReference type="Proteomes" id="UP000050741"/>
    </source>
</evidence>
<evidence type="ECO:0000256" key="2">
    <source>
        <dbReference type="SAM" id="Phobius"/>
    </source>
</evidence>
<evidence type="ECO:0000256" key="1">
    <source>
        <dbReference type="SAM" id="MobiDB-lite"/>
    </source>
</evidence>
<reference evidence="4" key="3">
    <citation type="submission" date="2016-06" db="UniProtKB">
        <authorList>
            <consortium name="WormBaseParasite"/>
        </authorList>
    </citation>
    <scope>IDENTIFICATION</scope>
</reference>
<reference evidence="3" key="2">
    <citation type="submission" date="2014-05" db="EMBL/GenBank/DDBJ databases">
        <title>The genome and life-stage specific transcriptomes of Globodera pallida elucidate key aspects of plant parasitism by a cyst nematode.</title>
        <authorList>
            <person name="Cotton J.A."/>
            <person name="Lilley C.J."/>
            <person name="Jones L.M."/>
            <person name="Kikuchi T."/>
            <person name="Reid A.J."/>
            <person name="Thorpe P."/>
            <person name="Tsai I.J."/>
            <person name="Beasley H."/>
            <person name="Blok V."/>
            <person name="Cock P.J.A."/>
            <person name="Van den Akker S.E."/>
            <person name="Holroyd N."/>
            <person name="Hunt M."/>
            <person name="Mantelin S."/>
            <person name="Naghra H."/>
            <person name="Pain A."/>
            <person name="Palomares-Rius J.E."/>
            <person name="Zarowiecki M."/>
            <person name="Berriman M."/>
            <person name="Jones J.T."/>
            <person name="Urwin P.E."/>
        </authorList>
    </citation>
    <scope>NUCLEOTIDE SEQUENCE [LARGE SCALE GENOMIC DNA]</scope>
    <source>
        <strain evidence="3">Lindley</strain>
    </source>
</reference>
<organism evidence="3 4">
    <name type="scientific">Globodera pallida</name>
    <name type="common">Potato cyst nematode worm</name>
    <name type="synonym">Heterodera pallida</name>
    <dbReference type="NCBI Taxonomy" id="36090"/>
    <lineage>
        <taxon>Eukaryota</taxon>
        <taxon>Metazoa</taxon>
        <taxon>Ecdysozoa</taxon>
        <taxon>Nematoda</taxon>
        <taxon>Chromadorea</taxon>
        <taxon>Rhabditida</taxon>
        <taxon>Tylenchina</taxon>
        <taxon>Tylenchomorpha</taxon>
        <taxon>Tylenchoidea</taxon>
        <taxon>Heteroderidae</taxon>
        <taxon>Heteroderinae</taxon>
        <taxon>Globodera</taxon>
    </lineage>
</organism>
<name>A0A183CCV0_GLOPA</name>
<feature type="transmembrane region" description="Helical" evidence="2">
    <location>
        <begin position="137"/>
        <end position="166"/>
    </location>
</feature>
<feature type="region of interest" description="Disordered" evidence="1">
    <location>
        <begin position="1"/>
        <end position="20"/>
    </location>
</feature>
<dbReference type="Proteomes" id="UP000050741">
    <property type="component" value="Unassembled WGS sequence"/>
</dbReference>
<feature type="transmembrane region" description="Helical" evidence="2">
    <location>
        <begin position="94"/>
        <end position="117"/>
    </location>
</feature>
<keyword evidence="2" id="KW-0472">Membrane</keyword>